<sequence>MRFSSQLSDVNCRLFSSQLSDVNCRLKSLVIAGNLSSAVRLLYKKTSPPISSSTTVYPHSYELLLQDSIHRNQHTLGKRIHAHIILTGVSIRQYLTIKLLILYSTSGDLRTAHILFDTIPEPRPTIPWNALISGHLRSGDLEASMEIYVTMRFDGVRPDKFTFASLFHLCARLPSLHQGRLAHGVLLKTLSPASNLIVVTSVVDMYTKCSSLLDGRRAFDESTPGSRNVIIWTAMISGYAYHGRSNDVLSLFDEMLSDSVIPNHITFLAVLSACVHTGQVTDGLDYFHIMQSKYRIPARAEHVCAVVDLLCRAARPRDAVVLIERYRAVANRHVGVWGAVIGGCKMHEDEVILEDAVWRLCDGGAARTRSPEEVAERFVMVSNALARLKMWRDVERVREMVKKTEIRKVPGWSSVEICGAARVFFAGNLSEKDVEGVVIGLHNLCLNHSLQ</sequence>
<dbReference type="AlphaFoldDB" id="A0A0K9PNP5"/>
<dbReference type="InterPro" id="IPR046960">
    <property type="entry name" value="PPR_At4g14850-like_plant"/>
</dbReference>
<dbReference type="PROSITE" id="PS51375">
    <property type="entry name" value="PPR"/>
    <property type="match status" value="2"/>
</dbReference>
<evidence type="ECO:0008006" key="5">
    <source>
        <dbReference type="Google" id="ProtNLM"/>
    </source>
</evidence>
<dbReference type="InterPro" id="IPR046848">
    <property type="entry name" value="E_motif"/>
</dbReference>
<comment type="caution">
    <text evidence="3">The sequence shown here is derived from an EMBL/GenBank/DDBJ whole genome shotgun (WGS) entry which is preliminary data.</text>
</comment>
<evidence type="ECO:0000313" key="4">
    <source>
        <dbReference type="Proteomes" id="UP000036987"/>
    </source>
</evidence>
<organism evidence="3 4">
    <name type="scientific">Zostera marina</name>
    <name type="common">Eelgrass</name>
    <dbReference type="NCBI Taxonomy" id="29655"/>
    <lineage>
        <taxon>Eukaryota</taxon>
        <taxon>Viridiplantae</taxon>
        <taxon>Streptophyta</taxon>
        <taxon>Embryophyta</taxon>
        <taxon>Tracheophyta</taxon>
        <taxon>Spermatophyta</taxon>
        <taxon>Magnoliopsida</taxon>
        <taxon>Liliopsida</taxon>
        <taxon>Zosteraceae</taxon>
        <taxon>Zostera</taxon>
    </lineage>
</organism>
<dbReference type="GO" id="GO:0003723">
    <property type="term" value="F:RNA binding"/>
    <property type="evidence" value="ECO:0007669"/>
    <property type="project" value="InterPro"/>
</dbReference>
<protein>
    <recommendedName>
        <fullName evidence="5">Pentatricopeptide repeat-containing protein</fullName>
    </recommendedName>
</protein>
<dbReference type="Pfam" id="PF20431">
    <property type="entry name" value="E_motif"/>
    <property type="match status" value="1"/>
</dbReference>
<accession>A0A0K9PNP5</accession>
<name>A0A0K9PNP5_ZOSMR</name>
<dbReference type="GO" id="GO:0009451">
    <property type="term" value="P:RNA modification"/>
    <property type="evidence" value="ECO:0007669"/>
    <property type="project" value="InterPro"/>
</dbReference>
<dbReference type="Proteomes" id="UP000036987">
    <property type="component" value="Unassembled WGS sequence"/>
</dbReference>
<feature type="repeat" description="PPR" evidence="2">
    <location>
        <begin position="228"/>
        <end position="262"/>
    </location>
</feature>
<evidence type="ECO:0000256" key="1">
    <source>
        <dbReference type="ARBA" id="ARBA00022737"/>
    </source>
</evidence>
<dbReference type="Gene3D" id="1.25.40.10">
    <property type="entry name" value="Tetratricopeptide repeat domain"/>
    <property type="match status" value="2"/>
</dbReference>
<dbReference type="PANTHER" id="PTHR47926:SF452">
    <property type="entry name" value="PENTATRICOPEPTIDE REPEAT-CONTAINING PROTEIN"/>
    <property type="match status" value="1"/>
</dbReference>
<dbReference type="STRING" id="29655.A0A0K9PNP5"/>
<evidence type="ECO:0000256" key="2">
    <source>
        <dbReference type="PROSITE-ProRule" id="PRU00708"/>
    </source>
</evidence>
<proteinExistence type="predicted"/>
<dbReference type="InterPro" id="IPR002885">
    <property type="entry name" value="PPR_rpt"/>
</dbReference>
<keyword evidence="1" id="KW-0677">Repeat</keyword>
<dbReference type="OrthoDB" id="439028at2759"/>
<dbReference type="NCBIfam" id="TIGR00756">
    <property type="entry name" value="PPR"/>
    <property type="match status" value="2"/>
</dbReference>
<dbReference type="EMBL" id="LFYR01000744">
    <property type="protein sequence ID" value="KMZ69852.1"/>
    <property type="molecule type" value="Genomic_DNA"/>
</dbReference>
<evidence type="ECO:0000313" key="3">
    <source>
        <dbReference type="EMBL" id="KMZ69852.1"/>
    </source>
</evidence>
<feature type="repeat" description="PPR" evidence="2">
    <location>
        <begin position="124"/>
        <end position="158"/>
    </location>
</feature>
<reference evidence="4" key="1">
    <citation type="journal article" date="2016" name="Nature">
        <title>The genome of the seagrass Zostera marina reveals angiosperm adaptation to the sea.</title>
        <authorList>
            <person name="Olsen J.L."/>
            <person name="Rouze P."/>
            <person name="Verhelst B."/>
            <person name="Lin Y.-C."/>
            <person name="Bayer T."/>
            <person name="Collen J."/>
            <person name="Dattolo E."/>
            <person name="De Paoli E."/>
            <person name="Dittami S."/>
            <person name="Maumus F."/>
            <person name="Michel G."/>
            <person name="Kersting A."/>
            <person name="Lauritano C."/>
            <person name="Lohaus R."/>
            <person name="Toepel M."/>
            <person name="Tonon T."/>
            <person name="Vanneste K."/>
            <person name="Amirebrahimi M."/>
            <person name="Brakel J."/>
            <person name="Bostroem C."/>
            <person name="Chovatia M."/>
            <person name="Grimwood J."/>
            <person name="Jenkins J.W."/>
            <person name="Jueterbock A."/>
            <person name="Mraz A."/>
            <person name="Stam W.T."/>
            <person name="Tice H."/>
            <person name="Bornberg-Bauer E."/>
            <person name="Green P.J."/>
            <person name="Pearson G.A."/>
            <person name="Procaccini G."/>
            <person name="Duarte C.M."/>
            <person name="Schmutz J."/>
            <person name="Reusch T.B.H."/>
            <person name="Van de Peer Y."/>
        </authorList>
    </citation>
    <scope>NUCLEOTIDE SEQUENCE [LARGE SCALE GENOMIC DNA]</scope>
    <source>
        <strain evidence="4">cv. Finnish</strain>
    </source>
</reference>
<dbReference type="InterPro" id="IPR011990">
    <property type="entry name" value="TPR-like_helical_dom_sf"/>
</dbReference>
<dbReference type="FunFam" id="1.25.40.10:FF:000158">
    <property type="entry name" value="pentatricopeptide repeat-containing protein At2g33680"/>
    <property type="match status" value="1"/>
</dbReference>
<dbReference type="GO" id="GO:0099402">
    <property type="term" value="P:plant organ development"/>
    <property type="evidence" value="ECO:0007669"/>
    <property type="project" value="UniProtKB-ARBA"/>
</dbReference>
<keyword evidence="4" id="KW-1185">Reference proteome</keyword>
<dbReference type="PANTHER" id="PTHR47926">
    <property type="entry name" value="PENTATRICOPEPTIDE REPEAT-CONTAINING PROTEIN"/>
    <property type="match status" value="1"/>
</dbReference>
<dbReference type="Pfam" id="PF13041">
    <property type="entry name" value="PPR_2"/>
    <property type="match status" value="2"/>
</dbReference>
<dbReference type="OMA" id="AGMHESM"/>
<gene>
    <name evidence="3" type="ORF">ZOSMA_205G00280</name>
</gene>